<organism evidence="1 2">
    <name type="scientific">Pseudomarimonas salicorniae</name>
    <dbReference type="NCBI Taxonomy" id="2933270"/>
    <lineage>
        <taxon>Bacteria</taxon>
        <taxon>Pseudomonadati</taxon>
        <taxon>Pseudomonadota</taxon>
        <taxon>Gammaproteobacteria</taxon>
        <taxon>Lysobacterales</taxon>
        <taxon>Lysobacteraceae</taxon>
        <taxon>Pseudomarimonas</taxon>
    </lineage>
</organism>
<sequence length="261" mass="29754">MSLKDRQPLLMRRVDEPEWRRCGRRVFLDAAADELAGRQVYRYASLAETLLWLRQGRSGFARPATWPDRYERFVAERLWTPEGPLARVGAWLKCLSFEFGSEALWRTYAGHGGVLRIGLRLRDLVAELNRLALPRGARVMVGRCRYLDERDLHRALERLSARLQAGEDPLPVAMQALLLKRSGFAWENELRIAVLCPDSEDPPTVMPVEGLRPDRLQSVEIDPYLPAWQAAEWQAALASLGDWPGRIRQSGFDAEPAAARR</sequence>
<evidence type="ECO:0008006" key="3">
    <source>
        <dbReference type="Google" id="ProtNLM"/>
    </source>
</evidence>
<gene>
    <name evidence="1" type="ORF">M0G41_00700</name>
</gene>
<keyword evidence="2" id="KW-1185">Reference proteome</keyword>
<dbReference type="EMBL" id="JALNMH010000001">
    <property type="protein sequence ID" value="MCK7592183.1"/>
    <property type="molecule type" value="Genomic_DNA"/>
</dbReference>
<evidence type="ECO:0000313" key="2">
    <source>
        <dbReference type="Proteomes" id="UP001431449"/>
    </source>
</evidence>
<proteinExistence type="predicted"/>
<accession>A0ABT0GCL0</accession>
<protein>
    <recommendedName>
        <fullName evidence="3">DUF2971 domain-containing protein</fullName>
    </recommendedName>
</protein>
<dbReference type="Proteomes" id="UP001431449">
    <property type="component" value="Unassembled WGS sequence"/>
</dbReference>
<dbReference type="RefSeq" id="WP_248204197.1">
    <property type="nucleotide sequence ID" value="NZ_JALNMH010000001.1"/>
</dbReference>
<reference evidence="1" key="1">
    <citation type="submission" date="2022-04" db="EMBL/GenBank/DDBJ databases">
        <title>Lysobacter sp. CAU 1642 isolated from sea sand.</title>
        <authorList>
            <person name="Kim W."/>
        </authorList>
    </citation>
    <scope>NUCLEOTIDE SEQUENCE</scope>
    <source>
        <strain evidence="1">CAU 1642</strain>
    </source>
</reference>
<name>A0ABT0GCL0_9GAMM</name>
<evidence type="ECO:0000313" key="1">
    <source>
        <dbReference type="EMBL" id="MCK7592183.1"/>
    </source>
</evidence>
<comment type="caution">
    <text evidence="1">The sequence shown here is derived from an EMBL/GenBank/DDBJ whole genome shotgun (WGS) entry which is preliminary data.</text>
</comment>